<dbReference type="EMBL" id="KZ992509">
    <property type="protein sequence ID" value="RKP09502.1"/>
    <property type="molecule type" value="Genomic_DNA"/>
</dbReference>
<dbReference type="PROSITE" id="PS50048">
    <property type="entry name" value="ZN2_CY6_FUNGAL_2"/>
    <property type="match status" value="1"/>
</dbReference>
<evidence type="ECO:0000256" key="1">
    <source>
        <dbReference type="ARBA" id="ARBA00022723"/>
    </source>
</evidence>
<reference evidence="6" key="1">
    <citation type="journal article" date="2018" name="Nat. Microbiol.">
        <title>Leveraging single-cell genomics to expand the fungal tree of life.</title>
        <authorList>
            <person name="Ahrendt S.R."/>
            <person name="Quandt C.A."/>
            <person name="Ciobanu D."/>
            <person name="Clum A."/>
            <person name="Salamov A."/>
            <person name="Andreopoulos B."/>
            <person name="Cheng J.F."/>
            <person name="Woyke T."/>
            <person name="Pelin A."/>
            <person name="Henrissat B."/>
            <person name="Reynolds N.K."/>
            <person name="Benny G.L."/>
            <person name="Smith M.E."/>
            <person name="James T.Y."/>
            <person name="Grigoriev I.V."/>
        </authorList>
    </citation>
    <scope>NUCLEOTIDE SEQUENCE [LARGE SCALE GENOMIC DNA]</scope>
    <source>
        <strain evidence="6">RSA 1356</strain>
    </source>
</reference>
<feature type="compositionally biased region" description="Low complexity" evidence="3">
    <location>
        <begin position="51"/>
        <end position="63"/>
    </location>
</feature>
<evidence type="ECO:0000256" key="2">
    <source>
        <dbReference type="ARBA" id="ARBA00023242"/>
    </source>
</evidence>
<evidence type="ECO:0000259" key="4">
    <source>
        <dbReference type="PROSITE" id="PS50048"/>
    </source>
</evidence>
<dbReference type="STRING" id="78915.A0A4P9XU81"/>
<dbReference type="InterPro" id="IPR036864">
    <property type="entry name" value="Zn2-C6_fun-type_DNA-bd_sf"/>
</dbReference>
<feature type="region of interest" description="Disordered" evidence="3">
    <location>
        <begin position="1"/>
        <end position="73"/>
    </location>
</feature>
<dbReference type="CDD" id="cd00130">
    <property type="entry name" value="PAS"/>
    <property type="match status" value="1"/>
</dbReference>
<feature type="domain" description="Zn(2)-C6 fungal-type" evidence="4">
    <location>
        <begin position="77"/>
        <end position="106"/>
    </location>
</feature>
<feature type="compositionally biased region" description="Low complexity" evidence="3">
    <location>
        <begin position="1"/>
        <end position="17"/>
    </location>
</feature>
<feature type="region of interest" description="Disordered" evidence="3">
    <location>
        <begin position="112"/>
        <end position="143"/>
    </location>
</feature>
<name>A0A4P9XU81_9FUNG</name>
<dbReference type="InterPro" id="IPR001138">
    <property type="entry name" value="Zn2Cys6_DnaBD"/>
</dbReference>
<gene>
    <name evidence="5" type="ORF">THASP1DRAFT_28707</name>
</gene>
<feature type="compositionally biased region" description="Basic and acidic residues" evidence="3">
    <location>
        <begin position="122"/>
        <end position="131"/>
    </location>
</feature>
<dbReference type="OrthoDB" id="1555531at2759"/>
<dbReference type="GO" id="GO:0008270">
    <property type="term" value="F:zinc ion binding"/>
    <property type="evidence" value="ECO:0007669"/>
    <property type="project" value="InterPro"/>
</dbReference>
<evidence type="ECO:0000313" key="5">
    <source>
        <dbReference type="EMBL" id="RKP09502.1"/>
    </source>
</evidence>
<evidence type="ECO:0000256" key="3">
    <source>
        <dbReference type="SAM" id="MobiDB-lite"/>
    </source>
</evidence>
<dbReference type="InterPro" id="IPR000014">
    <property type="entry name" value="PAS"/>
</dbReference>
<accession>A0A4P9XU81</accession>
<protein>
    <recommendedName>
        <fullName evidence="4">Zn(2)-C6 fungal-type domain-containing protein</fullName>
    </recommendedName>
</protein>
<dbReference type="SUPFAM" id="SSF57701">
    <property type="entry name" value="Zn2/Cys6 DNA-binding domain"/>
    <property type="match status" value="1"/>
</dbReference>
<organism evidence="5 6">
    <name type="scientific">Thamnocephalis sphaerospora</name>
    <dbReference type="NCBI Taxonomy" id="78915"/>
    <lineage>
        <taxon>Eukaryota</taxon>
        <taxon>Fungi</taxon>
        <taxon>Fungi incertae sedis</taxon>
        <taxon>Zoopagomycota</taxon>
        <taxon>Zoopagomycotina</taxon>
        <taxon>Zoopagomycetes</taxon>
        <taxon>Zoopagales</taxon>
        <taxon>Sigmoideomycetaceae</taxon>
        <taxon>Thamnocephalis</taxon>
    </lineage>
</organism>
<sequence>MTNATAALQLSAPSQSAGDSPQRISPEASESAKRPAAPALSKPTLQAAGKSGSSSATTSPTRARSPRRGTKTHVASACFNCKKAHLACDVSRPCRRCVTMGKTDTCYDVQHKKRGRPKLKDRRVGVADRKTSPGTSSSTGVSPALSAVNGTAVLRSLPMLSAAAAGVSRAGATLVRGSSHQSLAAPQPQHMHAHPLQSAPQAEMYDAGYGALVHSESPPLRHGWQLSREQAGSLNESPQRSPVESLHYGGMPAKAFHAMHSASSSPPHHQPSYFDAPLMQRRHSSLENLPKIHQMADPVAHSALHSWSMPTSRDHSSSRYHYPLSPPHPSSAGAYAGASFNGQSPSPPLLAHMRGHFEPSPHLHPISSVTPPHSQSPGADVPPVLALRMTLADLRIATASEAARDLWAYSPMDLLGLPLGNLVHDSDQEKLGQMQSMLARILLSVAGCEHIAGSPAAEAMLAYVPADISNPAFHQPAQPMTRNTPMALHPDTAGPCPPATGWPQEASVDGKLHIRVCGGAYKLFRVRMYIGGPNADLRITENWNRAFVVCEVHQFSIDLPLAVDEHARRVQQQQQQQFGRPQLHSLPARPQAIGGFFSGHAPARQLPTPSTWAYTGPQPPMSH</sequence>
<dbReference type="CDD" id="cd00067">
    <property type="entry name" value="GAL4"/>
    <property type="match status" value="1"/>
</dbReference>
<keyword evidence="2" id="KW-0539">Nucleus</keyword>
<dbReference type="GO" id="GO:0000981">
    <property type="term" value="F:DNA-binding transcription factor activity, RNA polymerase II-specific"/>
    <property type="evidence" value="ECO:0007669"/>
    <property type="project" value="InterPro"/>
</dbReference>
<dbReference type="InterPro" id="IPR050335">
    <property type="entry name" value="ERT1_acuK_gluconeogen_tf"/>
</dbReference>
<dbReference type="PANTHER" id="PTHR47659">
    <property type="entry name" value="ZN(II)2CYS6 TRANSCRIPTION FACTOR (EUROFUNG)-RELATED"/>
    <property type="match status" value="1"/>
</dbReference>
<feature type="compositionally biased region" description="Low complexity" evidence="3">
    <location>
        <begin position="132"/>
        <end position="143"/>
    </location>
</feature>
<dbReference type="Proteomes" id="UP000271241">
    <property type="component" value="Unassembled WGS sequence"/>
</dbReference>
<dbReference type="AlphaFoldDB" id="A0A4P9XU81"/>
<proteinExistence type="predicted"/>
<keyword evidence="6" id="KW-1185">Reference proteome</keyword>
<dbReference type="PANTHER" id="PTHR47659:SF4">
    <property type="entry name" value="ZN(II)2CYS6 TRANSCRIPTION FACTOR (EUROFUNG)"/>
    <property type="match status" value="1"/>
</dbReference>
<evidence type="ECO:0000313" key="6">
    <source>
        <dbReference type="Proteomes" id="UP000271241"/>
    </source>
</evidence>
<keyword evidence="1" id="KW-0479">Metal-binding</keyword>
<feature type="compositionally biased region" description="Basic residues" evidence="3">
    <location>
        <begin position="112"/>
        <end position="121"/>
    </location>
</feature>
<dbReference type="PROSITE" id="PS00463">
    <property type="entry name" value="ZN2_CY6_FUNGAL_1"/>
    <property type="match status" value="1"/>
</dbReference>
<feature type="region of interest" description="Disordered" evidence="3">
    <location>
        <begin position="333"/>
        <end position="354"/>
    </location>
</feature>